<dbReference type="CDD" id="cd05466">
    <property type="entry name" value="PBP2_LTTR_substrate"/>
    <property type="match status" value="1"/>
</dbReference>
<dbReference type="Proteomes" id="UP000035722">
    <property type="component" value="Unassembled WGS sequence"/>
</dbReference>
<evidence type="ECO:0000256" key="4">
    <source>
        <dbReference type="ARBA" id="ARBA00023163"/>
    </source>
</evidence>
<dbReference type="AlphaFoldDB" id="A0A024H7N9"/>
<dbReference type="Pfam" id="PF03466">
    <property type="entry name" value="LysR_substrate"/>
    <property type="match status" value="1"/>
</dbReference>
<protein>
    <submittedName>
        <fullName evidence="6">Bacterial regulatory helix-turn-helix, lysR family protein</fullName>
    </submittedName>
</protein>
<evidence type="ECO:0000259" key="5">
    <source>
        <dbReference type="PROSITE" id="PS50931"/>
    </source>
</evidence>
<dbReference type="PRINTS" id="PR00039">
    <property type="entry name" value="HTHLYSR"/>
</dbReference>
<dbReference type="STRING" id="861266.ARTSIC4J27_4187"/>
<dbReference type="PROSITE" id="PS50931">
    <property type="entry name" value="HTH_LYSR"/>
    <property type="match status" value="1"/>
</dbReference>
<keyword evidence="2" id="KW-0805">Transcription regulation</keyword>
<dbReference type="SUPFAM" id="SSF53850">
    <property type="entry name" value="Periplasmic binding protein-like II"/>
    <property type="match status" value="1"/>
</dbReference>
<evidence type="ECO:0000313" key="7">
    <source>
        <dbReference type="Proteomes" id="UP000035722"/>
    </source>
</evidence>
<dbReference type="InterPro" id="IPR000847">
    <property type="entry name" value="LysR_HTH_N"/>
</dbReference>
<dbReference type="InterPro" id="IPR005119">
    <property type="entry name" value="LysR_subst-bd"/>
</dbReference>
<proteinExistence type="inferred from homology"/>
<comment type="caution">
    <text evidence="6">The sequence shown here is derived from an EMBL/GenBank/DDBJ whole genome shotgun (WGS) entry which is preliminary data.</text>
</comment>
<feature type="domain" description="HTH lysR-type" evidence="5">
    <location>
        <begin position="1"/>
        <end position="58"/>
    </location>
</feature>
<dbReference type="GO" id="GO:0003677">
    <property type="term" value="F:DNA binding"/>
    <property type="evidence" value="ECO:0007669"/>
    <property type="project" value="UniProtKB-KW"/>
</dbReference>
<keyword evidence="7" id="KW-1185">Reference proteome</keyword>
<evidence type="ECO:0000256" key="1">
    <source>
        <dbReference type="ARBA" id="ARBA00009437"/>
    </source>
</evidence>
<dbReference type="InterPro" id="IPR036390">
    <property type="entry name" value="WH_DNA-bd_sf"/>
</dbReference>
<evidence type="ECO:0000313" key="6">
    <source>
        <dbReference type="EMBL" id="CCQ48185.1"/>
    </source>
</evidence>
<dbReference type="PANTHER" id="PTHR30346">
    <property type="entry name" value="TRANSCRIPTIONAL DUAL REGULATOR HCAR-RELATED"/>
    <property type="match status" value="1"/>
</dbReference>
<evidence type="ECO:0000256" key="2">
    <source>
        <dbReference type="ARBA" id="ARBA00023015"/>
    </source>
</evidence>
<accession>A0A024H7N9</accession>
<dbReference type="InterPro" id="IPR036388">
    <property type="entry name" value="WH-like_DNA-bd_sf"/>
</dbReference>
<keyword evidence="3" id="KW-0238">DNA-binding</keyword>
<dbReference type="EMBL" id="CAQI01000059">
    <property type="protein sequence ID" value="CCQ48185.1"/>
    <property type="molecule type" value="Genomic_DNA"/>
</dbReference>
<keyword evidence="4" id="KW-0804">Transcription</keyword>
<dbReference type="PANTHER" id="PTHR30346:SF28">
    <property type="entry name" value="HTH-TYPE TRANSCRIPTIONAL REGULATOR CYNR"/>
    <property type="match status" value="1"/>
</dbReference>
<dbReference type="Gene3D" id="3.40.190.10">
    <property type="entry name" value="Periplasmic binding protein-like II"/>
    <property type="match status" value="2"/>
</dbReference>
<dbReference type="GO" id="GO:0032993">
    <property type="term" value="C:protein-DNA complex"/>
    <property type="evidence" value="ECO:0007669"/>
    <property type="project" value="TreeGrafter"/>
</dbReference>
<name>A0A024H7N9_9MICC</name>
<organism evidence="6 7">
    <name type="scientific">Pseudarthrobacter siccitolerans</name>
    <dbReference type="NCBI Taxonomy" id="861266"/>
    <lineage>
        <taxon>Bacteria</taxon>
        <taxon>Bacillati</taxon>
        <taxon>Actinomycetota</taxon>
        <taxon>Actinomycetes</taxon>
        <taxon>Micrococcales</taxon>
        <taxon>Micrococcaceae</taxon>
        <taxon>Pseudarthrobacter</taxon>
    </lineage>
</organism>
<dbReference type="SUPFAM" id="SSF46785">
    <property type="entry name" value="Winged helix' DNA-binding domain"/>
    <property type="match status" value="1"/>
</dbReference>
<evidence type="ECO:0000256" key="3">
    <source>
        <dbReference type="ARBA" id="ARBA00023125"/>
    </source>
</evidence>
<dbReference type="Pfam" id="PF00126">
    <property type="entry name" value="HTH_1"/>
    <property type="match status" value="1"/>
</dbReference>
<dbReference type="GO" id="GO:0003700">
    <property type="term" value="F:DNA-binding transcription factor activity"/>
    <property type="evidence" value="ECO:0007669"/>
    <property type="project" value="InterPro"/>
</dbReference>
<dbReference type="FunFam" id="1.10.10.10:FF:000001">
    <property type="entry name" value="LysR family transcriptional regulator"/>
    <property type="match status" value="1"/>
</dbReference>
<dbReference type="RefSeq" id="WP_050057000.1">
    <property type="nucleotide sequence ID" value="NZ_CAQI01000059.1"/>
</dbReference>
<gene>
    <name evidence="6" type="ORF">ARTSIC4J27_4187</name>
</gene>
<dbReference type="OrthoDB" id="3181812at2"/>
<comment type="similarity">
    <text evidence="1">Belongs to the LysR transcriptional regulatory family.</text>
</comment>
<sequence>MEIRQLIYFSTTFRQGSVTRAAEELMISQPALSRQIRRFEREIGTPLFERIPTGVTATAAGVALYRHALAILDLAESAAEVAVLAAPEAETVEVGLAPGLPGAWVATLLSAVSKHVIPARINFTDADSATQLRMLREDRLDIALVHQPPPDGLASYSLGEEEFGVAVRPGESRSTAETWTMKQLDGLRVLVHAKNQLPTVHYPLISAANEVGARPLWQFANYTHHAEACADAAGANIAIMTRAVAESLLPEWTWARLVEPSVVLKTWSARQPVTRAVVAAVDNAIRTAFPTP</sequence>
<dbReference type="Gene3D" id="1.10.10.10">
    <property type="entry name" value="Winged helix-like DNA-binding domain superfamily/Winged helix DNA-binding domain"/>
    <property type="match status" value="1"/>
</dbReference>
<reference evidence="7" key="1">
    <citation type="journal article" date="2014" name="Genome Announc.">
        <title>Genome Sequence of Arthrobacter siccitolerans 4J27, a Xeroprotectant-Producing Desiccation-Tolerant Microorganism.</title>
        <authorList>
            <person name="Manzanera M."/>
            <person name="Santa-Cruz-Calvo L."/>
            <person name="Vilchez J.I."/>
            <person name="Garcia-Fontana C."/>
            <person name="Silva-Castro G.A."/>
            <person name="Calvo C."/>
            <person name="Gonzalez-Lopez J."/>
        </authorList>
    </citation>
    <scope>NUCLEOTIDE SEQUENCE [LARGE SCALE GENOMIC DNA]</scope>
    <source>
        <strain evidence="7">4J27</strain>
    </source>
</reference>